<reference evidence="2" key="1">
    <citation type="submission" date="2022-10" db="EMBL/GenBank/DDBJ databases">
        <title>The WGS of Solirubrobacter phytolaccae KCTC 29190.</title>
        <authorList>
            <person name="Jiang Z."/>
        </authorList>
    </citation>
    <scope>NUCLEOTIDE SEQUENCE</scope>
    <source>
        <strain evidence="2">KCTC 29190</strain>
    </source>
</reference>
<proteinExistence type="predicted"/>
<accession>A0A9X3NHQ4</accession>
<protein>
    <submittedName>
        <fullName evidence="2">Uncharacterized protein</fullName>
    </submittedName>
</protein>
<dbReference type="Proteomes" id="UP001147653">
    <property type="component" value="Unassembled WGS sequence"/>
</dbReference>
<keyword evidence="3" id="KW-1185">Reference proteome</keyword>
<dbReference type="RefSeq" id="WP_270028538.1">
    <property type="nucleotide sequence ID" value="NZ_JAPDDP010000068.1"/>
</dbReference>
<evidence type="ECO:0000313" key="3">
    <source>
        <dbReference type="Proteomes" id="UP001147653"/>
    </source>
</evidence>
<evidence type="ECO:0000256" key="1">
    <source>
        <dbReference type="SAM" id="MobiDB-lite"/>
    </source>
</evidence>
<dbReference type="EMBL" id="JAPDDP010000068">
    <property type="protein sequence ID" value="MDA0184121.1"/>
    <property type="molecule type" value="Genomic_DNA"/>
</dbReference>
<dbReference type="AlphaFoldDB" id="A0A9X3NHQ4"/>
<comment type="caution">
    <text evidence="2">The sequence shown here is derived from an EMBL/GenBank/DDBJ whole genome shotgun (WGS) entry which is preliminary data.</text>
</comment>
<sequence>MITVTATYGPTGDFGTSQTITQLAVTAAAGDVLVAAISRSSYTAGASFSDAGGNSWTTVLDIDHSAASTGFAVGICLVTSGFTGNVVGTFFDSAFSNRQIVVHRLNGLATSAVVDAAPAPTQHSGGVNVNAASNSTGTLGQADEIAIGIVAGAATATYVPGAGWTELSDFAQGSVTLQTAYQIVSATTALQYTATASAADAWTCGVLTLNGRGSGRSLAASSHADRSVLRRPASVPSDETEPTKFCRPCGATKPVDDFGIDRSRRDGRMNRCKVCDRARGRAYYSRVTQGTQVTATAEDA</sequence>
<name>A0A9X3NHQ4_9ACTN</name>
<feature type="region of interest" description="Disordered" evidence="1">
    <location>
        <begin position="218"/>
        <end position="244"/>
    </location>
</feature>
<evidence type="ECO:0000313" key="2">
    <source>
        <dbReference type="EMBL" id="MDA0184121.1"/>
    </source>
</evidence>
<gene>
    <name evidence="2" type="ORF">OJ997_27680</name>
</gene>
<organism evidence="2 3">
    <name type="scientific">Solirubrobacter phytolaccae</name>
    <dbReference type="NCBI Taxonomy" id="1404360"/>
    <lineage>
        <taxon>Bacteria</taxon>
        <taxon>Bacillati</taxon>
        <taxon>Actinomycetota</taxon>
        <taxon>Thermoleophilia</taxon>
        <taxon>Solirubrobacterales</taxon>
        <taxon>Solirubrobacteraceae</taxon>
        <taxon>Solirubrobacter</taxon>
    </lineage>
</organism>